<keyword evidence="3" id="KW-1185">Reference proteome</keyword>
<dbReference type="InterPro" id="IPR029052">
    <property type="entry name" value="Metallo-depent_PP-like"/>
</dbReference>
<dbReference type="Gene3D" id="3.60.21.10">
    <property type="match status" value="1"/>
</dbReference>
<feature type="domain" description="Calcineurin-like phosphoesterase" evidence="1">
    <location>
        <begin position="17"/>
        <end position="197"/>
    </location>
</feature>
<dbReference type="PANTHER" id="PTHR12905:SF0">
    <property type="entry name" value="CALCINEURIN-LIKE PHOSPHOESTERASE DOMAIN-CONTAINING PROTEIN"/>
    <property type="match status" value="1"/>
</dbReference>
<dbReference type="AlphaFoldDB" id="A0A1C7NBY3"/>
<sequence length="233" mass="26445">MPRITVNNNRNNPEAIRFVCISDTHAKVNFDIPDGDVLIHAGDMTKQSSMDEYLKTIEWIASLPHKVKIVTGGNHDIILDKTFGYEEKRQKVIEWMAANDITYLEHEAYQLDASLGSFTLFVSPYAPVHLGGAFMLDDMSTVWNEVPAVDILVTHTPPFGYCDQIIRGKRHVGCQYLRDKIDTKIHPLVCVFGHIHEAHGYTTNENGQLFVNACLCDHRYRGNQSPITFDLEK</sequence>
<dbReference type="PANTHER" id="PTHR12905">
    <property type="entry name" value="METALLOPHOSPHOESTERASE"/>
    <property type="match status" value="1"/>
</dbReference>
<proteinExistence type="predicted"/>
<evidence type="ECO:0000313" key="2">
    <source>
        <dbReference type="EMBL" id="OBZ86613.1"/>
    </source>
</evidence>
<protein>
    <submittedName>
        <fullName evidence="2">Metallophosphoesterase domain-containing protein 1</fullName>
    </submittedName>
</protein>
<dbReference type="SUPFAM" id="SSF56300">
    <property type="entry name" value="Metallo-dependent phosphatases"/>
    <property type="match status" value="1"/>
</dbReference>
<dbReference type="InterPro" id="IPR051693">
    <property type="entry name" value="UPF0046_metallophosphoest"/>
</dbReference>
<organism evidence="2 3">
    <name type="scientific">Choanephora cucurbitarum</name>
    <dbReference type="NCBI Taxonomy" id="101091"/>
    <lineage>
        <taxon>Eukaryota</taxon>
        <taxon>Fungi</taxon>
        <taxon>Fungi incertae sedis</taxon>
        <taxon>Mucoromycota</taxon>
        <taxon>Mucoromycotina</taxon>
        <taxon>Mucoromycetes</taxon>
        <taxon>Mucorales</taxon>
        <taxon>Mucorineae</taxon>
        <taxon>Choanephoraceae</taxon>
        <taxon>Choanephoroideae</taxon>
        <taxon>Choanephora</taxon>
    </lineage>
</organism>
<name>A0A1C7NBY3_9FUNG</name>
<evidence type="ECO:0000313" key="3">
    <source>
        <dbReference type="Proteomes" id="UP000093000"/>
    </source>
</evidence>
<dbReference type="OrthoDB" id="630188at2759"/>
<dbReference type="Pfam" id="PF00149">
    <property type="entry name" value="Metallophos"/>
    <property type="match status" value="1"/>
</dbReference>
<dbReference type="Proteomes" id="UP000093000">
    <property type="component" value="Unassembled WGS sequence"/>
</dbReference>
<dbReference type="InParanoid" id="A0A1C7NBY3"/>
<dbReference type="InterPro" id="IPR004843">
    <property type="entry name" value="Calcineurin-like_PHP"/>
</dbReference>
<reference evidence="2 3" key="1">
    <citation type="submission" date="2016-03" db="EMBL/GenBank/DDBJ databases">
        <title>Choanephora cucurbitarum.</title>
        <authorList>
            <person name="Min B."/>
            <person name="Park H."/>
            <person name="Park J.-H."/>
            <person name="Shin H.-D."/>
            <person name="Choi I.-G."/>
        </authorList>
    </citation>
    <scope>NUCLEOTIDE SEQUENCE [LARGE SCALE GENOMIC DNA]</scope>
    <source>
        <strain evidence="2 3">KUS-F28377</strain>
    </source>
</reference>
<dbReference type="CDD" id="cd07379">
    <property type="entry name" value="MPP_239FB"/>
    <property type="match status" value="1"/>
</dbReference>
<dbReference type="EMBL" id="LUGH01000285">
    <property type="protein sequence ID" value="OBZ86613.1"/>
    <property type="molecule type" value="Genomic_DNA"/>
</dbReference>
<dbReference type="GO" id="GO:0016787">
    <property type="term" value="F:hydrolase activity"/>
    <property type="evidence" value="ECO:0007669"/>
    <property type="project" value="InterPro"/>
</dbReference>
<gene>
    <name evidence="2" type="primary">Mpped1</name>
    <name evidence="2" type="ORF">A0J61_05337</name>
</gene>
<accession>A0A1C7NBY3</accession>
<comment type="caution">
    <text evidence="2">The sequence shown here is derived from an EMBL/GenBank/DDBJ whole genome shotgun (WGS) entry which is preliminary data.</text>
</comment>
<evidence type="ECO:0000259" key="1">
    <source>
        <dbReference type="Pfam" id="PF00149"/>
    </source>
</evidence>